<feature type="transmembrane region" description="Helical" evidence="1">
    <location>
        <begin position="12"/>
        <end position="30"/>
    </location>
</feature>
<accession>A0A7J7KEQ3</accession>
<evidence type="ECO:0000313" key="2">
    <source>
        <dbReference type="EMBL" id="KAF6037132.1"/>
    </source>
</evidence>
<protein>
    <submittedName>
        <fullName evidence="2">Uncharacterized protein</fullName>
    </submittedName>
</protein>
<evidence type="ECO:0000256" key="1">
    <source>
        <dbReference type="SAM" id="Phobius"/>
    </source>
</evidence>
<organism evidence="2 3">
    <name type="scientific">Bugula neritina</name>
    <name type="common">Brown bryozoan</name>
    <name type="synonym">Sertularia neritina</name>
    <dbReference type="NCBI Taxonomy" id="10212"/>
    <lineage>
        <taxon>Eukaryota</taxon>
        <taxon>Metazoa</taxon>
        <taxon>Spiralia</taxon>
        <taxon>Lophotrochozoa</taxon>
        <taxon>Bryozoa</taxon>
        <taxon>Gymnolaemata</taxon>
        <taxon>Cheilostomatida</taxon>
        <taxon>Flustrina</taxon>
        <taxon>Buguloidea</taxon>
        <taxon>Bugulidae</taxon>
        <taxon>Bugula</taxon>
    </lineage>
</organism>
<comment type="caution">
    <text evidence="2">The sequence shown here is derived from an EMBL/GenBank/DDBJ whole genome shotgun (WGS) entry which is preliminary data.</text>
</comment>
<dbReference type="Proteomes" id="UP000593567">
    <property type="component" value="Unassembled WGS sequence"/>
</dbReference>
<reference evidence="2" key="1">
    <citation type="submission" date="2020-06" db="EMBL/GenBank/DDBJ databases">
        <title>Draft genome of Bugula neritina, a colonial animal packing powerful symbionts and potential medicines.</title>
        <authorList>
            <person name="Rayko M."/>
        </authorList>
    </citation>
    <scope>NUCLEOTIDE SEQUENCE [LARGE SCALE GENOMIC DNA]</scope>
    <source>
        <strain evidence="2">Kwan_BN1</strain>
    </source>
</reference>
<sequence length="67" mass="7652">MKLSTFYKENPLTSFLCTYVVVSLSVNIYYSTRKEQIPILEKRKRYVTSDANAAVKPDSSSKQVADK</sequence>
<dbReference type="AlphaFoldDB" id="A0A7J7KEQ3"/>
<name>A0A7J7KEQ3_BUGNE</name>
<keyword evidence="1" id="KW-1133">Transmembrane helix</keyword>
<keyword evidence="1" id="KW-0472">Membrane</keyword>
<keyword evidence="3" id="KW-1185">Reference proteome</keyword>
<proteinExistence type="predicted"/>
<gene>
    <name evidence="2" type="ORF">EB796_004540</name>
</gene>
<dbReference type="EMBL" id="VXIV02000616">
    <property type="protein sequence ID" value="KAF6037132.1"/>
    <property type="molecule type" value="Genomic_DNA"/>
</dbReference>
<keyword evidence="1" id="KW-0812">Transmembrane</keyword>
<evidence type="ECO:0000313" key="3">
    <source>
        <dbReference type="Proteomes" id="UP000593567"/>
    </source>
</evidence>